<organism evidence="2 3">
    <name type="scientific">Sphingobacterium griseoflavum</name>
    <dbReference type="NCBI Taxonomy" id="1474952"/>
    <lineage>
        <taxon>Bacteria</taxon>
        <taxon>Pseudomonadati</taxon>
        <taxon>Bacteroidota</taxon>
        <taxon>Sphingobacteriia</taxon>
        <taxon>Sphingobacteriales</taxon>
        <taxon>Sphingobacteriaceae</taxon>
        <taxon>Sphingobacterium</taxon>
    </lineage>
</organism>
<keyword evidence="1" id="KW-1133">Transmembrane helix</keyword>
<gene>
    <name evidence="2" type="ORF">GCM10017764_00280</name>
</gene>
<feature type="transmembrane region" description="Helical" evidence="1">
    <location>
        <begin position="23"/>
        <end position="47"/>
    </location>
</feature>
<dbReference type="RefSeq" id="WP_189624576.1">
    <property type="nucleotide sequence ID" value="NZ_BNAF01000001.1"/>
</dbReference>
<keyword evidence="1" id="KW-0472">Membrane</keyword>
<comment type="caution">
    <text evidence="2">The sequence shown here is derived from an EMBL/GenBank/DDBJ whole genome shotgun (WGS) entry which is preliminary data.</text>
</comment>
<name>A0ABQ3HS79_9SPHI</name>
<dbReference type="Proteomes" id="UP000620550">
    <property type="component" value="Unassembled WGS sequence"/>
</dbReference>
<sequence>MDQKDLIKEIGHIRSIMEKSSKFLSISGLSGVLIGMYALLGAFFAYQKVYGLGGFTYRNHYVTDEGVVVYLAILALLVLALSLGTSVLMAKRKAKRLKQAIWNPTSKAMLAAMAFPLLTGGLLTMIFVCKGYFALIAATLLIFYGLALAAGSVYTFKEVRWLGILEITLGLLALLFPGYGLWFWVVGFGLLHIVYGFIVYKKYE</sequence>
<keyword evidence="1" id="KW-0812">Transmembrane</keyword>
<feature type="transmembrane region" description="Helical" evidence="1">
    <location>
        <begin position="133"/>
        <end position="154"/>
    </location>
</feature>
<evidence type="ECO:0000313" key="3">
    <source>
        <dbReference type="Proteomes" id="UP000620550"/>
    </source>
</evidence>
<proteinExistence type="predicted"/>
<keyword evidence="3" id="KW-1185">Reference proteome</keyword>
<evidence type="ECO:0008006" key="4">
    <source>
        <dbReference type="Google" id="ProtNLM"/>
    </source>
</evidence>
<feature type="transmembrane region" description="Helical" evidence="1">
    <location>
        <begin position="159"/>
        <end position="176"/>
    </location>
</feature>
<feature type="transmembrane region" description="Helical" evidence="1">
    <location>
        <begin position="67"/>
        <end position="88"/>
    </location>
</feature>
<evidence type="ECO:0000313" key="2">
    <source>
        <dbReference type="EMBL" id="GHE23060.1"/>
    </source>
</evidence>
<reference evidence="3" key="1">
    <citation type="journal article" date="2019" name="Int. J. Syst. Evol. Microbiol.">
        <title>The Global Catalogue of Microorganisms (GCM) 10K type strain sequencing project: providing services to taxonomists for standard genome sequencing and annotation.</title>
        <authorList>
            <consortium name="The Broad Institute Genomics Platform"/>
            <consortium name="The Broad Institute Genome Sequencing Center for Infectious Disease"/>
            <person name="Wu L."/>
            <person name="Ma J."/>
        </authorList>
    </citation>
    <scope>NUCLEOTIDE SEQUENCE [LARGE SCALE GENOMIC DNA]</scope>
    <source>
        <strain evidence="3">CGMCC 1.12966</strain>
    </source>
</reference>
<dbReference type="EMBL" id="BNAF01000001">
    <property type="protein sequence ID" value="GHE23060.1"/>
    <property type="molecule type" value="Genomic_DNA"/>
</dbReference>
<feature type="transmembrane region" description="Helical" evidence="1">
    <location>
        <begin position="108"/>
        <end position="127"/>
    </location>
</feature>
<evidence type="ECO:0000256" key="1">
    <source>
        <dbReference type="SAM" id="Phobius"/>
    </source>
</evidence>
<protein>
    <recommendedName>
        <fullName evidence="4">Beta-carotene 15,15'-monooxygenase</fullName>
    </recommendedName>
</protein>
<accession>A0ABQ3HS79</accession>
<feature type="transmembrane region" description="Helical" evidence="1">
    <location>
        <begin position="182"/>
        <end position="200"/>
    </location>
</feature>